<protein>
    <submittedName>
        <fullName evidence="10">Sugar ABC transporter permease</fullName>
    </submittedName>
</protein>
<dbReference type="EMBL" id="JBBAYM010000020">
    <property type="protein sequence ID" value="MEI5613115.1"/>
    <property type="molecule type" value="Genomic_DNA"/>
</dbReference>
<comment type="subcellular location">
    <subcellularLocation>
        <location evidence="1 7">Cell membrane</location>
        <topology evidence="1 7">Multi-pass membrane protein</topology>
    </subcellularLocation>
</comment>
<proteinExistence type="inferred from homology"/>
<evidence type="ECO:0000256" key="8">
    <source>
        <dbReference type="SAM" id="MobiDB-lite"/>
    </source>
</evidence>
<feature type="transmembrane region" description="Helical" evidence="7">
    <location>
        <begin position="46"/>
        <end position="76"/>
    </location>
</feature>
<keyword evidence="4 7" id="KW-0812">Transmembrane</keyword>
<sequence length="330" mass="35717">MSQPVRSRSRASAPAGARPGRPPQPTGDPALVRRRAQARRARRETLFGYGMVSLSLLVVVVFTVGPILASFVLALFKWDAISSPQFVGLDNFRTLFGDTSVTNSLLVTSGLAVMIVFLQVVLGLGLALLVAQRASKIVQNLFRAAFFLPMLASAASISIVMAYVFNDQFGVINYYLGLLHLPEVSWLSSTGGATATIVIVAVWQQLGFTFILFVAALGSVPQDVLEAAQIDGASSARMFWRIKLPLISPTVLFASTVGLINTMQLFDQPYVMTKGGPGDSTYTTVLLVYQTAFQNLQFGYASAISVLLFAVLLVITAVQFTVSRKWVFYA</sequence>
<evidence type="ECO:0000256" key="6">
    <source>
        <dbReference type="ARBA" id="ARBA00023136"/>
    </source>
</evidence>
<reference evidence="10 11" key="1">
    <citation type="submission" date="2024-03" db="EMBL/GenBank/DDBJ databases">
        <title>First Report of Pectobacterium brasiliscabiei causing potato scab in china.</title>
        <authorList>
            <person name="Handique U."/>
        </authorList>
    </citation>
    <scope>NUCLEOTIDE SEQUENCE [LARGE SCALE GENOMIC DNA]</scope>
    <source>
        <strain evidence="10 11">ZRIMU1503</strain>
    </source>
</reference>
<keyword evidence="2 7" id="KW-0813">Transport</keyword>
<feature type="compositionally biased region" description="Low complexity" evidence="8">
    <location>
        <begin position="1"/>
        <end position="19"/>
    </location>
</feature>
<dbReference type="PANTHER" id="PTHR30193">
    <property type="entry name" value="ABC TRANSPORTER PERMEASE PROTEIN"/>
    <property type="match status" value="1"/>
</dbReference>
<evidence type="ECO:0000313" key="11">
    <source>
        <dbReference type="Proteomes" id="UP001365781"/>
    </source>
</evidence>
<evidence type="ECO:0000256" key="1">
    <source>
        <dbReference type="ARBA" id="ARBA00004651"/>
    </source>
</evidence>
<dbReference type="InterPro" id="IPR051393">
    <property type="entry name" value="ABC_transporter_permease"/>
</dbReference>
<dbReference type="SUPFAM" id="SSF161098">
    <property type="entry name" value="MetI-like"/>
    <property type="match status" value="1"/>
</dbReference>
<organism evidence="10 11">
    <name type="scientific">Streptomyces brasiliscabiei</name>
    <dbReference type="NCBI Taxonomy" id="2736302"/>
    <lineage>
        <taxon>Bacteria</taxon>
        <taxon>Bacillati</taxon>
        <taxon>Actinomycetota</taxon>
        <taxon>Actinomycetes</taxon>
        <taxon>Kitasatosporales</taxon>
        <taxon>Streptomycetaceae</taxon>
        <taxon>Streptomyces</taxon>
    </lineage>
</organism>
<dbReference type="Gene3D" id="1.10.3720.10">
    <property type="entry name" value="MetI-like"/>
    <property type="match status" value="1"/>
</dbReference>
<evidence type="ECO:0000259" key="9">
    <source>
        <dbReference type="PROSITE" id="PS50928"/>
    </source>
</evidence>
<keyword evidence="11" id="KW-1185">Reference proteome</keyword>
<feature type="domain" description="ABC transmembrane type-1" evidence="9">
    <location>
        <begin position="105"/>
        <end position="319"/>
    </location>
</feature>
<dbReference type="RefSeq" id="WP_336536890.1">
    <property type="nucleotide sequence ID" value="NZ_JBBAYL010000004.1"/>
</dbReference>
<feature type="transmembrane region" description="Helical" evidence="7">
    <location>
        <begin position="244"/>
        <end position="266"/>
    </location>
</feature>
<comment type="similarity">
    <text evidence="7">Belongs to the binding-protein-dependent transport system permease family.</text>
</comment>
<comment type="caution">
    <text evidence="10">The sequence shown here is derived from an EMBL/GenBank/DDBJ whole genome shotgun (WGS) entry which is preliminary data.</text>
</comment>
<evidence type="ECO:0000313" key="10">
    <source>
        <dbReference type="EMBL" id="MEI5613115.1"/>
    </source>
</evidence>
<feature type="transmembrane region" description="Helical" evidence="7">
    <location>
        <begin position="141"/>
        <end position="164"/>
    </location>
</feature>
<accession>A0ABU8GIV7</accession>
<feature type="transmembrane region" description="Helical" evidence="7">
    <location>
        <begin position="298"/>
        <end position="322"/>
    </location>
</feature>
<evidence type="ECO:0000256" key="4">
    <source>
        <dbReference type="ARBA" id="ARBA00022692"/>
    </source>
</evidence>
<evidence type="ECO:0000256" key="3">
    <source>
        <dbReference type="ARBA" id="ARBA00022475"/>
    </source>
</evidence>
<dbReference type="Proteomes" id="UP001365781">
    <property type="component" value="Unassembled WGS sequence"/>
</dbReference>
<dbReference type="PROSITE" id="PS50928">
    <property type="entry name" value="ABC_TM1"/>
    <property type="match status" value="1"/>
</dbReference>
<dbReference type="InterPro" id="IPR035906">
    <property type="entry name" value="MetI-like_sf"/>
</dbReference>
<keyword evidence="6 7" id="KW-0472">Membrane</keyword>
<evidence type="ECO:0000256" key="7">
    <source>
        <dbReference type="RuleBase" id="RU363032"/>
    </source>
</evidence>
<dbReference type="InterPro" id="IPR000515">
    <property type="entry name" value="MetI-like"/>
</dbReference>
<gene>
    <name evidence="10" type="ORF">WB403_28590</name>
</gene>
<evidence type="ECO:0000256" key="5">
    <source>
        <dbReference type="ARBA" id="ARBA00022989"/>
    </source>
</evidence>
<dbReference type="PANTHER" id="PTHR30193:SF37">
    <property type="entry name" value="INNER MEMBRANE ABC TRANSPORTER PERMEASE PROTEIN YCJO"/>
    <property type="match status" value="1"/>
</dbReference>
<feature type="transmembrane region" description="Helical" evidence="7">
    <location>
        <begin position="105"/>
        <end position="129"/>
    </location>
</feature>
<feature type="region of interest" description="Disordered" evidence="8">
    <location>
        <begin position="1"/>
        <end position="34"/>
    </location>
</feature>
<keyword evidence="3" id="KW-1003">Cell membrane</keyword>
<dbReference type="Pfam" id="PF00528">
    <property type="entry name" value="BPD_transp_1"/>
    <property type="match status" value="1"/>
</dbReference>
<name>A0ABU8GIV7_9ACTN</name>
<evidence type="ECO:0000256" key="2">
    <source>
        <dbReference type="ARBA" id="ARBA00022448"/>
    </source>
</evidence>
<dbReference type="CDD" id="cd06261">
    <property type="entry name" value="TM_PBP2"/>
    <property type="match status" value="1"/>
</dbReference>
<keyword evidence="5 7" id="KW-1133">Transmembrane helix</keyword>